<organism evidence="1">
    <name type="scientific">Tanacetum cinerariifolium</name>
    <name type="common">Dalmatian daisy</name>
    <name type="synonym">Chrysanthemum cinerariifolium</name>
    <dbReference type="NCBI Taxonomy" id="118510"/>
    <lineage>
        <taxon>Eukaryota</taxon>
        <taxon>Viridiplantae</taxon>
        <taxon>Streptophyta</taxon>
        <taxon>Embryophyta</taxon>
        <taxon>Tracheophyta</taxon>
        <taxon>Spermatophyta</taxon>
        <taxon>Magnoliopsida</taxon>
        <taxon>eudicotyledons</taxon>
        <taxon>Gunneridae</taxon>
        <taxon>Pentapetalae</taxon>
        <taxon>asterids</taxon>
        <taxon>campanulids</taxon>
        <taxon>Asterales</taxon>
        <taxon>Asteraceae</taxon>
        <taxon>Asteroideae</taxon>
        <taxon>Anthemideae</taxon>
        <taxon>Anthemidinae</taxon>
        <taxon>Tanacetum</taxon>
    </lineage>
</organism>
<protein>
    <recommendedName>
        <fullName evidence="2">Transposase (Putative), gypsy type</fullName>
    </recommendedName>
</protein>
<dbReference type="AlphaFoldDB" id="A0A6L2P1G9"/>
<gene>
    <name evidence="1" type="ORF">Tci_063725</name>
</gene>
<dbReference type="EMBL" id="BKCJ010010475">
    <property type="protein sequence ID" value="GEU91747.1"/>
    <property type="molecule type" value="Genomic_DNA"/>
</dbReference>
<name>A0A6L2P1G9_TANCI</name>
<evidence type="ECO:0008006" key="2">
    <source>
        <dbReference type="Google" id="ProtNLM"/>
    </source>
</evidence>
<reference evidence="1" key="1">
    <citation type="journal article" date="2019" name="Sci. Rep.">
        <title>Draft genome of Tanacetum cinerariifolium, the natural source of mosquito coil.</title>
        <authorList>
            <person name="Yamashiro T."/>
            <person name="Shiraishi A."/>
            <person name="Satake H."/>
            <person name="Nakayama K."/>
        </authorList>
    </citation>
    <scope>NUCLEOTIDE SEQUENCE</scope>
</reference>
<evidence type="ECO:0000313" key="1">
    <source>
        <dbReference type="EMBL" id="GEU91747.1"/>
    </source>
</evidence>
<proteinExistence type="predicted"/>
<accession>A0A6L2P1G9</accession>
<sequence>MIKLTTFAITCKAYGGEPSVDLLRSFLNLGRAGDWLTLSNRGGADIHKALIKPVTHLENWKEMDFRSFMIQGVDDEFNFLPEGGFEDNQGFFSAKSVNNKTPILDVKPISIMLPINVVDNMIDSSNTSFDDELPPVYPHTYYFPGVGEKSKVAGKRKLAVDDLRKGSHYRARRAPIQASKVTGDALTPLDVDSDPDIHVSSDRDLKDATDCHWVVAHPRHLVMPFERDCKMDKAYVELEKKLLIEERKWDNYEQTFSLLRVKFEGLESESERLKASEIQMLQEIDRLRQDMAVIVSKVVPDASMKLVHSDEMGVLVARLVRAAIVHGRCTKFKEIAKLKEPFALEKMPGYRMSLKDEYNRAKEDMANDSFPLLSEFTSNPYASVEQLLSIKPRLLRSSKAP</sequence>
<comment type="caution">
    <text evidence="1">The sequence shown here is derived from an EMBL/GenBank/DDBJ whole genome shotgun (WGS) entry which is preliminary data.</text>
</comment>